<protein>
    <submittedName>
        <fullName evidence="1">Uncharacterized protein</fullName>
    </submittedName>
</protein>
<organism evidence="1">
    <name type="scientific">viral metagenome</name>
    <dbReference type="NCBI Taxonomy" id="1070528"/>
    <lineage>
        <taxon>unclassified sequences</taxon>
        <taxon>metagenomes</taxon>
        <taxon>organismal metagenomes</taxon>
    </lineage>
</organism>
<proteinExistence type="predicted"/>
<sequence length="113" mass="13292">MDIQQTYVPHKPRKPKTYKYREYPRPLRLRDIQYFQSYTDNTTLILTPKCEGKSPHEHRFTCSNHSVSPHCSSCFEKGKVNHELLALCKDCDYTLCKHCYNSIVSPYLSELSC</sequence>
<name>A0A6C0F572_9ZZZZ</name>
<dbReference type="EMBL" id="MN738787">
    <property type="protein sequence ID" value="QHT36937.1"/>
    <property type="molecule type" value="Genomic_DNA"/>
</dbReference>
<accession>A0A6C0F572</accession>
<reference evidence="1" key="1">
    <citation type="journal article" date="2020" name="Nature">
        <title>Giant virus diversity and host interactions through global metagenomics.</title>
        <authorList>
            <person name="Schulz F."/>
            <person name="Roux S."/>
            <person name="Paez-Espino D."/>
            <person name="Jungbluth S."/>
            <person name="Walsh D.A."/>
            <person name="Denef V.J."/>
            <person name="McMahon K.D."/>
            <person name="Konstantinidis K.T."/>
            <person name="Eloe-Fadrosh E.A."/>
            <person name="Kyrpides N.C."/>
            <person name="Woyke T."/>
        </authorList>
    </citation>
    <scope>NUCLEOTIDE SEQUENCE</scope>
    <source>
        <strain evidence="1">GVMAG-S-ERX555967-130</strain>
    </source>
</reference>
<dbReference type="AlphaFoldDB" id="A0A6C0F572"/>
<evidence type="ECO:0000313" key="1">
    <source>
        <dbReference type="EMBL" id="QHT36937.1"/>
    </source>
</evidence>